<dbReference type="NCBIfam" id="TIGR00684">
    <property type="entry name" value="narJ"/>
    <property type="match status" value="1"/>
</dbReference>
<dbReference type="GO" id="GO:0016530">
    <property type="term" value="F:metallochaperone activity"/>
    <property type="evidence" value="ECO:0007669"/>
    <property type="project" value="TreeGrafter"/>
</dbReference>
<dbReference type="GO" id="GO:0051131">
    <property type="term" value="P:chaperone-mediated protein complex assembly"/>
    <property type="evidence" value="ECO:0007669"/>
    <property type="project" value="InterPro"/>
</dbReference>
<proteinExistence type="predicted"/>
<sequence length="228" mass="24949">MQSLHLMSLLLQYPTKDLQSVIGEIRQRLEADTSLTPASVKSLAPLLTRLATSDIYDAQETYVELFDRGRAHSLHLFEHVHGESRDRGQAMVDLRERYLAAGLEPSGNELPDYLPLFLDYCSTLPEQAAREALAEPGVVMVAIAARLAERESDYAPLFEALCAIAGVEMDEEAQQALSPVDDPQDLEALDAQWEEEEIRFGAEAAPNPNAACPVAASQLAAMRGEQGA</sequence>
<evidence type="ECO:0000256" key="1">
    <source>
        <dbReference type="ARBA" id="ARBA00023063"/>
    </source>
</evidence>
<dbReference type="Proteomes" id="UP000027647">
    <property type="component" value="Unassembled WGS sequence"/>
</dbReference>
<gene>
    <name evidence="2" type="ORF">EH31_11010</name>
</gene>
<evidence type="ECO:0008006" key="4">
    <source>
        <dbReference type="Google" id="ProtNLM"/>
    </source>
</evidence>
<dbReference type="EMBL" id="JMIW01000004">
    <property type="protein sequence ID" value="KEO89679.1"/>
    <property type="molecule type" value="Genomic_DNA"/>
</dbReference>
<name>A0A074M8F4_ERYLO</name>
<accession>A0A074M8F4</accession>
<dbReference type="Pfam" id="PF02613">
    <property type="entry name" value="Nitrate_red_del"/>
    <property type="match status" value="1"/>
</dbReference>
<dbReference type="AlphaFoldDB" id="A0A074M8F4"/>
<dbReference type="PANTHER" id="PTHR43680">
    <property type="entry name" value="NITRATE REDUCTASE MOLYBDENUM COFACTOR ASSEMBLY CHAPERONE"/>
    <property type="match status" value="1"/>
</dbReference>
<dbReference type="OrthoDB" id="8478585at2"/>
<dbReference type="PANTHER" id="PTHR43680:SF2">
    <property type="entry name" value="NITRATE REDUCTASE MOLYBDENUM COFACTOR ASSEMBLY CHAPERONE NARJ"/>
    <property type="match status" value="1"/>
</dbReference>
<organism evidence="2 3">
    <name type="scientific">Erythrobacter longus</name>
    <dbReference type="NCBI Taxonomy" id="1044"/>
    <lineage>
        <taxon>Bacteria</taxon>
        <taxon>Pseudomonadati</taxon>
        <taxon>Pseudomonadota</taxon>
        <taxon>Alphaproteobacteria</taxon>
        <taxon>Sphingomonadales</taxon>
        <taxon>Erythrobacteraceae</taxon>
        <taxon>Erythrobacter/Porphyrobacter group</taxon>
        <taxon>Erythrobacter</taxon>
    </lineage>
</organism>
<dbReference type="Gene3D" id="1.10.3480.10">
    <property type="entry name" value="TorD-like"/>
    <property type="match status" value="1"/>
</dbReference>
<dbReference type="STRING" id="1044.EH31_11010"/>
<protein>
    <recommendedName>
        <fullName evidence="4">Nitrate reductase</fullName>
    </recommendedName>
</protein>
<keyword evidence="3" id="KW-1185">Reference proteome</keyword>
<dbReference type="InterPro" id="IPR020945">
    <property type="entry name" value="DMSO/NO3_reduct_chaperone"/>
</dbReference>
<reference evidence="2 3" key="1">
    <citation type="submission" date="2014-04" db="EMBL/GenBank/DDBJ databases">
        <title>A comprehensive comparison of genomes of Erythrobacter spp. strains.</title>
        <authorList>
            <person name="Zheng Q."/>
        </authorList>
    </citation>
    <scope>NUCLEOTIDE SEQUENCE [LARGE SCALE GENOMIC DNA]</scope>
    <source>
        <strain evidence="2 3">DSM 6997</strain>
    </source>
</reference>
<dbReference type="GO" id="GO:0051082">
    <property type="term" value="F:unfolded protein binding"/>
    <property type="evidence" value="ECO:0007669"/>
    <property type="project" value="InterPro"/>
</dbReference>
<comment type="caution">
    <text evidence="2">The sequence shown here is derived from an EMBL/GenBank/DDBJ whole genome shotgun (WGS) entry which is preliminary data.</text>
</comment>
<dbReference type="InterPro" id="IPR036411">
    <property type="entry name" value="TorD-like_sf"/>
</dbReference>
<dbReference type="eggNOG" id="COG2180">
    <property type="taxonomic scope" value="Bacteria"/>
</dbReference>
<evidence type="ECO:0000313" key="2">
    <source>
        <dbReference type="EMBL" id="KEO89679.1"/>
    </source>
</evidence>
<dbReference type="GO" id="GO:0042128">
    <property type="term" value="P:nitrate assimilation"/>
    <property type="evidence" value="ECO:0007669"/>
    <property type="project" value="UniProtKB-KW"/>
</dbReference>
<keyword evidence="1" id="KW-0534">Nitrate assimilation</keyword>
<evidence type="ECO:0000313" key="3">
    <source>
        <dbReference type="Proteomes" id="UP000027647"/>
    </source>
</evidence>
<dbReference type="InterPro" id="IPR003765">
    <property type="entry name" value="NO3_reductase_chaperone_NarJ"/>
</dbReference>
<dbReference type="SUPFAM" id="SSF89155">
    <property type="entry name" value="TorD-like"/>
    <property type="match status" value="1"/>
</dbReference>